<reference evidence="1" key="1">
    <citation type="submission" date="2020-06" db="EMBL/GenBank/DDBJ databases">
        <title>Stable isotope informed genome-resolved metagenomics uncovers potential trophic interactions in rhizosphere soil.</title>
        <authorList>
            <person name="Starr E.P."/>
            <person name="Shi S."/>
            <person name="Blazewicz S.J."/>
            <person name="Koch B.J."/>
            <person name="Probst A.J."/>
            <person name="Hungate B.A."/>
            <person name="Pett-Ridge J."/>
            <person name="Firestone M.K."/>
            <person name="Banfield J.F."/>
        </authorList>
    </citation>
    <scope>NUCLEOTIDE SEQUENCE</scope>
    <source>
        <strain evidence="1">YM_69_17</strain>
    </source>
</reference>
<gene>
    <name evidence="1" type="ORF">JF625_02940</name>
</gene>
<dbReference type="AlphaFoldDB" id="A0A952KBT5"/>
<proteinExistence type="predicted"/>
<comment type="caution">
    <text evidence="1">The sequence shown here is derived from an EMBL/GenBank/DDBJ whole genome shotgun (WGS) entry which is preliminary data.</text>
</comment>
<dbReference type="Proteomes" id="UP000700706">
    <property type="component" value="Unassembled WGS sequence"/>
</dbReference>
<dbReference type="EMBL" id="JAEKLZ010000075">
    <property type="protein sequence ID" value="MBW8724103.1"/>
    <property type="molecule type" value="Genomic_DNA"/>
</dbReference>
<organism evidence="1 2">
    <name type="scientific">Inquilinus limosus</name>
    <dbReference type="NCBI Taxonomy" id="171674"/>
    <lineage>
        <taxon>Bacteria</taxon>
        <taxon>Pseudomonadati</taxon>
        <taxon>Pseudomonadota</taxon>
        <taxon>Alphaproteobacteria</taxon>
        <taxon>Rhodospirillales</taxon>
        <taxon>Rhodospirillaceae</taxon>
        <taxon>Inquilinus</taxon>
    </lineage>
</organism>
<accession>A0A952KBT5</accession>
<sequence length="164" mass="18473">MAQDIDRKLRVTAAFLGAVTAKDLAAAFRRANPVTSFDVERAHKWIQGRARPRESRLYEDWAKVVDLDRPGAWIADCNLEDFIEVICVRHNCDRDMLERRVESSRRPSAELRPERNPSLAGTYACYQGGGLDQVDPPSYRALVDLFNPIWLAGATAMRGRVGEA</sequence>
<protein>
    <submittedName>
        <fullName evidence="1">Uncharacterized protein</fullName>
    </submittedName>
</protein>
<evidence type="ECO:0000313" key="1">
    <source>
        <dbReference type="EMBL" id="MBW8724103.1"/>
    </source>
</evidence>
<name>A0A952KBT5_9PROT</name>
<evidence type="ECO:0000313" key="2">
    <source>
        <dbReference type="Proteomes" id="UP000700706"/>
    </source>
</evidence>